<dbReference type="AlphaFoldDB" id="A0A372KIX5"/>
<name>A0A372KIX5_9STRE</name>
<reference evidence="2" key="3">
    <citation type="journal article" date="2019" name="Int. J. Syst. Evol. Microbiol.">
        <title>Streptococcus chenjunshii sp. nov. isolated from feces of Tibetan antelopes.</title>
        <authorList>
            <person name="Tian Z."/>
            <person name="Lu S."/>
            <person name="Jin D."/>
            <person name="Yang J."/>
            <person name="Pu J."/>
            <person name="Lai X.H."/>
            <person name="Bai X.N."/>
            <person name="Wu X.M."/>
            <person name="Li J."/>
            <person name="Wang S."/>
            <person name="Xu J."/>
        </authorList>
    </citation>
    <scope>NUCLEOTIDE SEQUENCE</scope>
    <source>
        <strain evidence="2">Z15</strain>
    </source>
</reference>
<evidence type="ECO:0000313" key="3">
    <source>
        <dbReference type="EMBL" id="RFU52241.1"/>
    </source>
</evidence>
<dbReference type="EMBL" id="CP031733">
    <property type="protein sequence ID" value="AXQ79614.1"/>
    <property type="molecule type" value="Genomic_DNA"/>
</dbReference>
<evidence type="ECO:0000313" key="2">
    <source>
        <dbReference type="EMBL" id="AXQ79614.1"/>
    </source>
</evidence>
<reference evidence="3 5" key="1">
    <citation type="submission" date="2018-08" db="EMBL/GenBank/DDBJ databases">
        <title>Draft genome of Streptococcus sp. nov. Z1.</title>
        <authorList>
            <person name="Tian Z."/>
        </authorList>
    </citation>
    <scope>NUCLEOTIDE SEQUENCE [LARGE SCALE GENOMIC DNA]</scope>
    <source>
        <strain evidence="3">Z1</strain>
        <strain evidence="5">Z1(2018)</strain>
    </source>
</reference>
<proteinExistence type="predicted"/>
<protein>
    <submittedName>
        <fullName evidence="3">DNA polymerase IV</fullName>
    </submittedName>
</protein>
<feature type="transmembrane region" description="Helical" evidence="1">
    <location>
        <begin position="49"/>
        <end position="67"/>
    </location>
</feature>
<keyword evidence="1" id="KW-0812">Transmembrane</keyword>
<gene>
    <name evidence="2" type="ORF">DDV21_011350</name>
    <name evidence="3" type="ORF">DDV23_10755</name>
</gene>
<sequence>MSCLNAFHYKSYGTFFLQSKSSIISRVELPTTEIIEPKKRTIYASQTGLSLYRSFFNLFLLLFYQFIC</sequence>
<dbReference type="Proteomes" id="UP000262901">
    <property type="component" value="Unassembled WGS sequence"/>
</dbReference>
<evidence type="ECO:0000256" key="1">
    <source>
        <dbReference type="SAM" id="Phobius"/>
    </source>
</evidence>
<dbReference type="Proteomes" id="UP000246115">
    <property type="component" value="Chromosome"/>
</dbReference>
<reference evidence="4" key="2">
    <citation type="submission" date="2018-08" db="EMBL/GenBank/DDBJ databases">
        <title>Streptococcus chenjunshii sp. nov., isolated from stools sample of the Tibetan antelope in the Qinghai-Tibet plateau, China.</title>
        <authorList>
            <person name="Tian Z."/>
        </authorList>
    </citation>
    <scope>NUCLEOTIDE SEQUENCE [LARGE SCALE GENOMIC DNA]</scope>
    <source>
        <strain evidence="4">Z15</strain>
    </source>
</reference>
<dbReference type="KEGG" id="schj:DDV21_011350"/>
<evidence type="ECO:0000313" key="5">
    <source>
        <dbReference type="Proteomes" id="UP000262901"/>
    </source>
</evidence>
<dbReference type="EMBL" id="QVQZ01000048">
    <property type="protein sequence ID" value="RFU52241.1"/>
    <property type="molecule type" value="Genomic_DNA"/>
</dbReference>
<accession>A0A346NF19</accession>
<keyword evidence="1" id="KW-0472">Membrane</keyword>
<evidence type="ECO:0000313" key="4">
    <source>
        <dbReference type="Proteomes" id="UP000246115"/>
    </source>
</evidence>
<keyword evidence="1" id="KW-1133">Transmembrane helix</keyword>
<organism evidence="3 5">
    <name type="scientific">Streptococcus chenjunshii</name>
    <dbReference type="NCBI Taxonomy" id="2173853"/>
    <lineage>
        <taxon>Bacteria</taxon>
        <taxon>Bacillati</taxon>
        <taxon>Bacillota</taxon>
        <taxon>Bacilli</taxon>
        <taxon>Lactobacillales</taxon>
        <taxon>Streptococcaceae</taxon>
        <taxon>Streptococcus</taxon>
    </lineage>
</organism>
<dbReference type="OrthoDB" id="2237638at2"/>
<accession>A0A372KIX5</accession>